<accession>A0ACC3D6G5</accession>
<reference evidence="1" key="1">
    <citation type="submission" date="2024-09" db="EMBL/GenBank/DDBJ databases">
        <title>Black Yeasts Isolated from many extreme environments.</title>
        <authorList>
            <person name="Coleine C."/>
            <person name="Stajich J.E."/>
            <person name="Selbmann L."/>
        </authorList>
    </citation>
    <scope>NUCLEOTIDE SEQUENCE</scope>
    <source>
        <strain evidence="1">CCFEE 5737</strain>
    </source>
</reference>
<sequence length="185" mass="20243">MTAKKPTASLSSKATRTLIRTHHQLEKARAKALKEGDENSIKAIEAQQMKQGGLKSYQQASITGQSLTRGGDSSKVLLEWLSSTGVLSDSKIRATQSLKVLEVGALSPSNAVSLNSRFEVTRIDLHSQHPSIETQDFMAKPLPASDEERFDIISLSLVLNYVPDAEGRGEMLKRTCQFLRTTSGE</sequence>
<organism evidence="1 2">
    <name type="scientific">Coniosporium uncinatum</name>
    <dbReference type="NCBI Taxonomy" id="93489"/>
    <lineage>
        <taxon>Eukaryota</taxon>
        <taxon>Fungi</taxon>
        <taxon>Dikarya</taxon>
        <taxon>Ascomycota</taxon>
        <taxon>Pezizomycotina</taxon>
        <taxon>Dothideomycetes</taxon>
        <taxon>Dothideomycetes incertae sedis</taxon>
        <taxon>Coniosporium</taxon>
    </lineage>
</organism>
<feature type="non-terminal residue" evidence="1">
    <location>
        <position position="185"/>
    </location>
</feature>
<dbReference type="Proteomes" id="UP001186974">
    <property type="component" value="Unassembled WGS sequence"/>
</dbReference>
<protein>
    <submittedName>
        <fullName evidence="1">Uncharacterized protein</fullName>
    </submittedName>
</protein>
<evidence type="ECO:0000313" key="2">
    <source>
        <dbReference type="Proteomes" id="UP001186974"/>
    </source>
</evidence>
<evidence type="ECO:0000313" key="1">
    <source>
        <dbReference type="EMBL" id="KAK3062363.1"/>
    </source>
</evidence>
<proteinExistence type="predicted"/>
<dbReference type="EMBL" id="JAWDJW010007326">
    <property type="protein sequence ID" value="KAK3062363.1"/>
    <property type="molecule type" value="Genomic_DNA"/>
</dbReference>
<comment type="caution">
    <text evidence="1">The sequence shown here is derived from an EMBL/GenBank/DDBJ whole genome shotgun (WGS) entry which is preliminary data.</text>
</comment>
<keyword evidence="2" id="KW-1185">Reference proteome</keyword>
<name>A0ACC3D6G5_9PEZI</name>
<gene>
    <name evidence="1" type="ORF">LTS18_004201</name>
</gene>